<evidence type="ECO:0000256" key="2">
    <source>
        <dbReference type="SAM" id="MobiDB-lite"/>
    </source>
</evidence>
<name>A0A8C3NXC6_9PASS</name>
<evidence type="ECO:0000313" key="4">
    <source>
        <dbReference type="Proteomes" id="UP000694396"/>
    </source>
</evidence>
<dbReference type="PANTHER" id="PTHR14917">
    <property type="entry name" value="SPERMATOGENESIS-ASSOCIATED PROTEIN 7"/>
    <property type="match status" value="1"/>
</dbReference>
<reference evidence="3" key="2">
    <citation type="submission" date="2025-09" db="UniProtKB">
        <authorList>
            <consortium name="Ensembl"/>
        </authorList>
    </citation>
    <scope>IDENTIFICATION</scope>
</reference>
<feature type="coiled-coil region" evidence="1">
    <location>
        <begin position="84"/>
        <end position="111"/>
    </location>
</feature>
<dbReference type="AlphaFoldDB" id="A0A8C3NXC6"/>
<organism evidence="3 4">
    <name type="scientific">Cyanoderma ruficeps</name>
    <name type="common">rufous-capped babbler</name>
    <dbReference type="NCBI Taxonomy" id="181631"/>
    <lineage>
        <taxon>Eukaryota</taxon>
        <taxon>Metazoa</taxon>
        <taxon>Chordata</taxon>
        <taxon>Craniata</taxon>
        <taxon>Vertebrata</taxon>
        <taxon>Euteleostomi</taxon>
        <taxon>Archelosauria</taxon>
        <taxon>Archosauria</taxon>
        <taxon>Dinosauria</taxon>
        <taxon>Saurischia</taxon>
        <taxon>Theropoda</taxon>
        <taxon>Coelurosauria</taxon>
        <taxon>Aves</taxon>
        <taxon>Neognathae</taxon>
        <taxon>Neoaves</taxon>
        <taxon>Telluraves</taxon>
        <taxon>Australaves</taxon>
        <taxon>Passeriformes</taxon>
        <taxon>Sylvioidea</taxon>
        <taxon>Timaliidae</taxon>
        <taxon>Cyanoderma</taxon>
    </lineage>
</organism>
<dbReference type="GO" id="GO:0005930">
    <property type="term" value="C:axoneme"/>
    <property type="evidence" value="ECO:0007669"/>
    <property type="project" value="TreeGrafter"/>
</dbReference>
<feature type="region of interest" description="Disordered" evidence="2">
    <location>
        <begin position="465"/>
        <end position="497"/>
    </location>
</feature>
<dbReference type="GO" id="GO:0120200">
    <property type="term" value="C:rod photoreceptor outer segment"/>
    <property type="evidence" value="ECO:0007669"/>
    <property type="project" value="TreeGrafter"/>
</dbReference>
<proteinExistence type="predicted"/>
<dbReference type="Pfam" id="PF15244">
    <property type="entry name" value="HSD3"/>
    <property type="match status" value="1"/>
</dbReference>
<reference evidence="3" key="1">
    <citation type="submission" date="2025-08" db="UniProtKB">
        <authorList>
            <consortium name="Ensembl"/>
        </authorList>
    </citation>
    <scope>IDENTIFICATION</scope>
</reference>
<feature type="compositionally biased region" description="Basic and acidic residues" evidence="2">
    <location>
        <begin position="476"/>
        <end position="485"/>
    </location>
</feature>
<sequence>MGLKKERGGKRCPVHGCSAVVVPRCGPCKGHLSTRSNAFCIDSARNLTSQYLIRDHMVFHYNRILSAKAAVDCSVPKSRLTCIKLADQQRREKLKKKIAKCEEKLSVCEAVPQCCSRDNGRLPQSTFRKSCMEVEENVFPCAGQAQYLSQAPSPHSRHCLVHSTPVRHVRRCSQNTSRIYHSNSNICVSRPSKHCVFARSRSTESVVSLGCSKGCPGNNPRATAGDLLERHSECFTKVQKPFTPRTLISDAKPSLSEYRYYTSARRKKKNHHSHCVEAQTQTDVISFPSGDKVYVRKVTSEQKITSKAEDKGCTCDEPEREIDGCQCSSLRETSCCAQKSSPRRTVDDEEEELLYLNFIEDVTNEILRLGLFSNRVLDELFECHIEENKNRLDEGRMRQMLDVLKSELSCCQNSETELIHAGQESLDLQEGVIEELKLTRKDHRPRKATKSVEFLETMDLSLKEPKSYDSLSSSERSTETPSREDSSDDTTEVMDAATESECCGVEFEEHPDTSHTCQAALNLIACDSDSEVSKELDELEENFADLHLSHSCS</sequence>
<dbReference type="Proteomes" id="UP000694396">
    <property type="component" value="Unplaced"/>
</dbReference>
<accession>A0A8C3NXC6</accession>
<evidence type="ECO:0000313" key="3">
    <source>
        <dbReference type="Ensembl" id="ENSCRFP00000004144.1"/>
    </source>
</evidence>
<dbReference type="GO" id="GO:0036064">
    <property type="term" value="C:ciliary basal body"/>
    <property type="evidence" value="ECO:0007669"/>
    <property type="project" value="TreeGrafter"/>
</dbReference>
<dbReference type="PANTHER" id="PTHR14917:SF2">
    <property type="entry name" value="SPERMATOGENESIS-ASSOCIATED PROTEIN 7"/>
    <property type="match status" value="1"/>
</dbReference>
<dbReference type="GO" id="GO:0000226">
    <property type="term" value="P:microtubule cytoskeleton organization"/>
    <property type="evidence" value="ECO:0007669"/>
    <property type="project" value="TreeGrafter"/>
</dbReference>
<dbReference type="GO" id="GO:0120206">
    <property type="term" value="C:photoreceptor distal connecting cilium"/>
    <property type="evidence" value="ECO:0007669"/>
    <property type="project" value="TreeGrafter"/>
</dbReference>
<dbReference type="InterPro" id="IPR029357">
    <property type="entry name" value="SPATA7"/>
</dbReference>
<evidence type="ECO:0000256" key="1">
    <source>
        <dbReference type="SAM" id="Coils"/>
    </source>
</evidence>
<protein>
    <submittedName>
        <fullName evidence="3">Spermatogenesis associated 7</fullName>
    </submittedName>
</protein>
<keyword evidence="1" id="KW-0175">Coiled coil</keyword>
<dbReference type="GO" id="GO:0045494">
    <property type="term" value="P:photoreceptor cell maintenance"/>
    <property type="evidence" value="ECO:0007669"/>
    <property type="project" value="TreeGrafter"/>
</dbReference>
<keyword evidence="4" id="KW-1185">Reference proteome</keyword>
<dbReference type="Ensembl" id="ENSCRFT00000004309.1">
    <property type="protein sequence ID" value="ENSCRFP00000004144.1"/>
    <property type="gene ID" value="ENSCRFG00000003376.1"/>
</dbReference>